<gene>
    <name evidence="1" type="ORF">EOE65_14315</name>
</gene>
<dbReference type="AlphaFoldDB" id="A0A437Q5E6"/>
<organism evidence="1 2">
    <name type="scientific">Neptunomonas marina</name>
    <dbReference type="NCBI Taxonomy" id="1815562"/>
    <lineage>
        <taxon>Bacteria</taxon>
        <taxon>Pseudomonadati</taxon>
        <taxon>Pseudomonadota</taxon>
        <taxon>Gammaproteobacteria</taxon>
        <taxon>Oceanospirillales</taxon>
        <taxon>Oceanospirillaceae</taxon>
        <taxon>Neptunomonas</taxon>
    </lineage>
</organism>
<sequence>MSLQNPLWDFALKTYSEPDVEAACLALQDGCGLSVNAILFALWLAEQGREYHVDAAAHEQIAQWQNKVTASIRRARLHVRGQRDMSGLYQTLKTVELEAEQAELAMFYQLTEQMPVIADCDVALLRYNNLLAVSGSECSGVCREQLENLRQALLKAQQKLEPF</sequence>
<proteinExistence type="predicted"/>
<dbReference type="NCBIfam" id="TIGR02444">
    <property type="entry name" value="TIGR02444 family protein"/>
    <property type="match status" value="1"/>
</dbReference>
<evidence type="ECO:0000313" key="1">
    <source>
        <dbReference type="EMBL" id="RVU29723.1"/>
    </source>
</evidence>
<dbReference type="RefSeq" id="WP_127695007.1">
    <property type="nucleotide sequence ID" value="NZ_SACQ01000007.1"/>
</dbReference>
<comment type="caution">
    <text evidence="1">The sequence shown here is derived from an EMBL/GenBank/DDBJ whole genome shotgun (WGS) entry which is preliminary data.</text>
</comment>
<dbReference type="Pfam" id="PF09523">
    <property type="entry name" value="DUF2390"/>
    <property type="match status" value="1"/>
</dbReference>
<evidence type="ECO:0000313" key="2">
    <source>
        <dbReference type="Proteomes" id="UP000282818"/>
    </source>
</evidence>
<dbReference type="Proteomes" id="UP000282818">
    <property type="component" value="Unassembled WGS sequence"/>
</dbReference>
<keyword evidence="2" id="KW-1185">Reference proteome</keyword>
<dbReference type="EMBL" id="SACQ01000007">
    <property type="protein sequence ID" value="RVU29723.1"/>
    <property type="molecule type" value="Genomic_DNA"/>
</dbReference>
<name>A0A437Q5E6_9GAMM</name>
<accession>A0A437Q5E6</accession>
<reference evidence="1 2" key="1">
    <citation type="submission" date="2019-01" db="EMBL/GenBank/DDBJ databases">
        <authorList>
            <person name="Chen W.-M."/>
        </authorList>
    </citation>
    <scope>NUCLEOTIDE SEQUENCE [LARGE SCALE GENOMIC DNA]</scope>
    <source>
        <strain evidence="1 2">HPM-16</strain>
    </source>
</reference>
<dbReference type="InterPro" id="IPR012659">
    <property type="entry name" value="CHP02444"/>
</dbReference>
<protein>
    <submittedName>
        <fullName evidence="1">TIGR02444 family protein</fullName>
    </submittedName>
</protein>